<dbReference type="EMBL" id="BATJ01000006">
    <property type="protein sequence ID" value="GAD67108.1"/>
    <property type="molecule type" value="Genomic_DNA"/>
</dbReference>
<sequence length="50" mass="5758">MEKFSVALPCREIIHAHLHDLELEATFRKLEIDVDEDGVTSSDQTKQPHQ</sequence>
<dbReference type="STRING" id="1219065.VPR01S_06_01250"/>
<comment type="caution">
    <text evidence="1">The sequence shown here is derived from an EMBL/GenBank/DDBJ whole genome shotgun (WGS) entry which is preliminary data.</text>
</comment>
<accession>U3BKF4</accession>
<dbReference type="AlphaFoldDB" id="U3BKF4"/>
<gene>
    <name evidence="1" type="ORF">VPR01S_06_01250</name>
</gene>
<evidence type="ECO:0000313" key="2">
    <source>
        <dbReference type="Proteomes" id="UP000016570"/>
    </source>
</evidence>
<dbReference type="Proteomes" id="UP000016570">
    <property type="component" value="Unassembled WGS sequence"/>
</dbReference>
<evidence type="ECO:0000313" key="1">
    <source>
        <dbReference type="EMBL" id="GAD67108.1"/>
    </source>
</evidence>
<proteinExistence type="predicted"/>
<name>U3BKF4_VIBPR</name>
<keyword evidence="2" id="KW-1185">Reference proteome</keyword>
<reference evidence="1 2" key="1">
    <citation type="submission" date="2013-09" db="EMBL/GenBank/DDBJ databases">
        <title>Whole genome shotgun sequence of Vibrio proteolyticus NBRC 13287.</title>
        <authorList>
            <person name="Isaki S."/>
            <person name="Hosoyama A."/>
            <person name="Numata M."/>
            <person name="Hashimoto M."/>
            <person name="Hosoyama Y."/>
            <person name="Tsuchikane K."/>
            <person name="Noguchi M."/>
            <person name="Hirakata S."/>
            <person name="Ichikawa N."/>
            <person name="Ohji S."/>
            <person name="Yamazoe A."/>
            <person name="Fujita N."/>
        </authorList>
    </citation>
    <scope>NUCLEOTIDE SEQUENCE [LARGE SCALE GENOMIC DNA]</scope>
    <source>
        <strain evidence="1 2">NBRC 13287</strain>
    </source>
</reference>
<organism evidence="1 2">
    <name type="scientific">Vibrio proteolyticus NBRC 13287</name>
    <dbReference type="NCBI Taxonomy" id="1219065"/>
    <lineage>
        <taxon>Bacteria</taxon>
        <taxon>Pseudomonadati</taxon>
        <taxon>Pseudomonadota</taxon>
        <taxon>Gammaproteobacteria</taxon>
        <taxon>Vibrionales</taxon>
        <taxon>Vibrionaceae</taxon>
        <taxon>Vibrio</taxon>
    </lineage>
</organism>
<protein>
    <submittedName>
        <fullName evidence="1">Uncharacterized protein</fullName>
    </submittedName>
</protein>